<dbReference type="RefSeq" id="WP_071069574.1">
    <property type="nucleotide sequence ID" value="NZ_CP017754.1"/>
</dbReference>
<dbReference type="InterPro" id="IPR011766">
    <property type="entry name" value="TPP_enzyme_TPP-bd"/>
</dbReference>
<evidence type="ECO:0000313" key="7">
    <source>
        <dbReference type="EMBL" id="AOZ06475.1"/>
    </source>
</evidence>
<dbReference type="PANTHER" id="PTHR18968">
    <property type="entry name" value="THIAMINE PYROPHOSPHATE ENZYMES"/>
    <property type="match status" value="1"/>
</dbReference>
<dbReference type="CDD" id="cd02002">
    <property type="entry name" value="TPP_BFDC"/>
    <property type="match status" value="1"/>
</dbReference>
<dbReference type="InterPro" id="IPR000399">
    <property type="entry name" value="TPP-bd_CS"/>
</dbReference>
<protein>
    <submittedName>
        <fullName evidence="7">Benzoylformate decarboxylase</fullName>
    </submittedName>
</protein>
<name>A0ABN4TN44_9BURK</name>
<dbReference type="Gene3D" id="3.40.50.970">
    <property type="match status" value="2"/>
</dbReference>
<dbReference type="Gene3D" id="3.40.50.1220">
    <property type="entry name" value="TPP-binding domain"/>
    <property type="match status" value="1"/>
</dbReference>
<dbReference type="InterPro" id="IPR012000">
    <property type="entry name" value="Thiamin_PyroP_enz_cen_dom"/>
</dbReference>
<feature type="domain" description="Thiamine pyrophosphate enzyme TPP-binding" evidence="5">
    <location>
        <begin position="397"/>
        <end position="538"/>
    </location>
</feature>
<organism evidence="7 8">
    <name type="scientific">Cupriavidus malaysiensis</name>
    <dbReference type="NCBI Taxonomy" id="367825"/>
    <lineage>
        <taxon>Bacteria</taxon>
        <taxon>Pseudomonadati</taxon>
        <taxon>Pseudomonadota</taxon>
        <taxon>Betaproteobacteria</taxon>
        <taxon>Burkholderiales</taxon>
        <taxon>Burkholderiaceae</taxon>
        <taxon>Cupriavidus</taxon>
    </lineage>
</organism>
<dbReference type="Pfam" id="PF02775">
    <property type="entry name" value="TPP_enzyme_C"/>
    <property type="match status" value="1"/>
</dbReference>
<dbReference type="CDD" id="cd07035">
    <property type="entry name" value="TPP_PYR_POX_like"/>
    <property type="match status" value="1"/>
</dbReference>
<comment type="similarity">
    <text evidence="1 3">Belongs to the TPP enzyme family.</text>
</comment>
<evidence type="ECO:0000259" key="4">
    <source>
        <dbReference type="Pfam" id="PF00205"/>
    </source>
</evidence>
<keyword evidence="8" id="KW-1185">Reference proteome</keyword>
<feature type="domain" description="Thiamine pyrophosphate enzyme central" evidence="4">
    <location>
        <begin position="207"/>
        <end position="335"/>
    </location>
</feature>
<dbReference type="NCBIfam" id="NF005485">
    <property type="entry name" value="PRK07092.1"/>
    <property type="match status" value="1"/>
</dbReference>
<keyword evidence="2 3" id="KW-0786">Thiamine pyrophosphate</keyword>
<dbReference type="Pfam" id="PF02776">
    <property type="entry name" value="TPP_enzyme_N"/>
    <property type="match status" value="1"/>
</dbReference>
<evidence type="ECO:0000256" key="2">
    <source>
        <dbReference type="ARBA" id="ARBA00023052"/>
    </source>
</evidence>
<dbReference type="InterPro" id="IPR029035">
    <property type="entry name" value="DHS-like_NAD/FAD-binding_dom"/>
</dbReference>
<dbReference type="InterPro" id="IPR029061">
    <property type="entry name" value="THDP-binding"/>
</dbReference>
<gene>
    <name evidence="7" type="ORF">BKK80_12080</name>
</gene>
<dbReference type="SUPFAM" id="SSF52467">
    <property type="entry name" value="DHS-like NAD/FAD-binding domain"/>
    <property type="match status" value="1"/>
</dbReference>
<dbReference type="SUPFAM" id="SSF52518">
    <property type="entry name" value="Thiamin diphosphate-binding fold (THDP-binding)"/>
    <property type="match status" value="2"/>
</dbReference>
<accession>A0ABN4TN44</accession>
<dbReference type="InterPro" id="IPR012001">
    <property type="entry name" value="Thiamin_PyroP_enz_TPP-bd_dom"/>
</dbReference>
<evidence type="ECO:0000259" key="6">
    <source>
        <dbReference type="Pfam" id="PF02776"/>
    </source>
</evidence>
<sequence>MTGPLPLAVVDAAKQPGTVTVTVRDAVVDLMRRFGMTSVFANPGSTELPMFRDFPADFRYVLGLQEATVVGMADGYAQATRNASFVNLHSAAGVGNAMGNIFTAHKNRTPMVITAGQQARSILPFDPFLSSAQATELPKPYVKWSIEPARAQDVPQAIARAYYIAMMPPRGPVLVSVPVDDWDQPAEFVPARVVSTELRPQPAVLAQIGDALDASHRPALVVGAAIDRDNAWNEVVALAEAHNARVWAAPMSGRCSFPEDHRLFAGFLPAMRERIVELLGDHDLILAIGAPAFAYHVEGAGPHIPSGATLCQLTEDPDTAAWTPVGMSAVGSIRLGVLDLLARPVPQVRAVPPARIKAPKAEPSPLMSVAYVLQTLAQVKAPEDIVVEEAPSARPVMQAYLPITRSETFFTMDSGGLGYGMPAAVGVALGKPGSRVICLMGDGSSMYSIQALWTAAQLELPITFVILNNRRYAALQDFAPVFGFSATDVVQGTELPDIDFLSLAKGMGCAATLVSDAGDLRAVLELALAAKAPNVVEVRVA</sequence>
<dbReference type="Proteomes" id="UP000177515">
    <property type="component" value="Chromosome 1"/>
</dbReference>
<proteinExistence type="inferred from homology"/>
<dbReference type="PANTHER" id="PTHR18968:SF133">
    <property type="entry name" value="BENZOYLFORMATE DECARBOXYLASE"/>
    <property type="match status" value="1"/>
</dbReference>
<dbReference type="PROSITE" id="PS00187">
    <property type="entry name" value="TPP_ENZYMES"/>
    <property type="match status" value="1"/>
</dbReference>
<evidence type="ECO:0000256" key="1">
    <source>
        <dbReference type="ARBA" id="ARBA00007812"/>
    </source>
</evidence>
<reference evidence="7 8" key="1">
    <citation type="submission" date="2016-10" db="EMBL/GenBank/DDBJ databases">
        <title>Complete genome sequences of three Cupriavidus strains isolated from various Malaysian environments.</title>
        <authorList>
            <person name="Abdullah A.A.-A."/>
            <person name="Shafie N.A.H."/>
            <person name="Lau N.S."/>
        </authorList>
    </citation>
    <scope>NUCLEOTIDE SEQUENCE [LARGE SCALE GENOMIC DNA]</scope>
    <source>
        <strain evidence="7 8">USMAA1020</strain>
    </source>
</reference>
<dbReference type="Pfam" id="PF00205">
    <property type="entry name" value="TPP_enzyme_M"/>
    <property type="match status" value="1"/>
</dbReference>
<evidence type="ECO:0000259" key="5">
    <source>
        <dbReference type="Pfam" id="PF02775"/>
    </source>
</evidence>
<evidence type="ECO:0000313" key="8">
    <source>
        <dbReference type="Proteomes" id="UP000177515"/>
    </source>
</evidence>
<feature type="domain" description="Thiamine pyrophosphate enzyme N-terminal TPP-binding" evidence="6">
    <location>
        <begin position="22"/>
        <end position="122"/>
    </location>
</feature>
<dbReference type="EMBL" id="CP017754">
    <property type="protein sequence ID" value="AOZ06475.1"/>
    <property type="molecule type" value="Genomic_DNA"/>
</dbReference>
<dbReference type="InterPro" id="IPR045229">
    <property type="entry name" value="TPP_enz"/>
</dbReference>
<evidence type="ECO:0000256" key="3">
    <source>
        <dbReference type="RuleBase" id="RU362132"/>
    </source>
</evidence>